<evidence type="ECO:0000313" key="3">
    <source>
        <dbReference type="Proteomes" id="UP000694892"/>
    </source>
</evidence>
<dbReference type="Proteomes" id="UP000694892">
    <property type="component" value="Chromosome 1L"/>
</dbReference>
<protein>
    <submittedName>
        <fullName evidence="2">Uncharacterized protein</fullName>
    </submittedName>
</protein>
<reference evidence="3" key="1">
    <citation type="journal article" date="2016" name="Nature">
        <title>Genome evolution in the allotetraploid frog Xenopus laevis.</title>
        <authorList>
            <person name="Session A.M."/>
            <person name="Uno Y."/>
            <person name="Kwon T."/>
            <person name="Chapman J.A."/>
            <person name="Toyoda A."/>
            <person name="Takahashi S."/>
            <person name="Fukui A."/>
            <person name="Hikosaka A."/>
            <person name="Suzuki A."/>
            <person name="Kondo M."/>
            <person name="van Heeringen S.J."/>
            <person name="Quigley I."/>
            <person name="Heinz S."/>
            <person name="Ogino H."/>
            <person name="Ochi H."/>
            <person name="Hellsten U."/>
            <person name="Lyons J.B."/>
            <person name="Simakov O."/>
            <person name="Putnam N."/>
            <person name="Stites J."/>
            <person name="Kuroki Y."/>
            <person name="Tanaka T."/>
            <person name="Michiue T."/>
            <person name="Watanabe M."/>
            <person name="Bogdanovic O."/>
            <person name="Lister R."/>
            <person name="Georgiou G."/>
            <person name="Paranjpe S.S."/>
            <person name="van Kruijsbergen I."/>
            <person name="Shu S."/>
            <person name="Carlson J."/>
            <person name="Kinoshita T."/>
            <person name="Ohta Y."/>
            <person name="Mawaribuchi S."/>
            <person name="Jenkins J."/>
            <person name="Grimwood J."/>
            <person name="Schmutz J."/>
            <person name="Mitros T."/>
            <person name="Mozaffari S.V."/>
            <person name="Suzuki Y."/>
            <person name="Haramoto Y."/>
            <person name="Yamamoto T.S."/>
            <person name="Takagi C."/>
            <person name="Heald R."/>
            <person name="Miller K."/>
            <person name="Haudenschild C."/>
            <person name="Kitzman J."/>
            <person name="Nakayama T."/>
            <person name="Izutsu Y."/>
            <person name="Robert J."/>
            <person name="Fortriede J."/>
            <person name="Burns K."/>
            <person name="Lotay V."/>
            <person name="Karimi K."/>
            <person name="Yasuoka Y."/>
            <person name="Dichmann D.S."/>
            <person name="Flajnik M.F."/>
            <person name="Houston D.W."/>
            <person name="Shendure J."/>
            <person name="DuPasquier L."/>
            <person name="Vize P.D."/>
            <person name="Zorn A.M."/>
            <person name="Ito M."/>
            <person name="Marcotte E.M."/>
            <person name="Wallingford J.B."/>
            <person name="Ito Y."/>
            <person name="Asashima M."/>
            <person name="Ueno N."/>
            <person name="Matsuda Y."/>
            <person name="Veenstra G.J."/>
            <person name="Fujiyama A."/>
            <person name="Harland R.M."/>
            <person name="Taira M."/>
            <person name="Rokhsar D.S."/>
        </authorList>
    </citation>
    <scope>NUCLEOTIDE SEQUENCE [LARGE SCALE GENOMIC DNA]</scope>
    <source>
        <strain evidence="3">J</strain>
    </source>
</reference>
<sequence length="473" mass="54520">MANNRPAELLIPNKLYALEKLEDRVTRFNQFETVLSNENLVEEDDDDDTIPEIFNNLKKHMSQELLLCWDIVTLEKYVAMNRIPRGLRMRKFPTFARDDDLFINKWNDTLSRCSFELMALIINHKKQDLIATRENINESQLLLSSLEKLPDLSDLDKKLKEHLSSLEQTVSSRKKKKLNRDRMDYENNAVYVWRRPKSILRPKNYQHDCKKTVSFSSDSGEETSFCTDDMMSLRQNRRTPTPADLDDVDSMEGTRKPKNYHGKDQYTNRKKSRRKEIGVSVLSKGLSFAPTHHFSLFNTLLDVNKFVRKLTLRRHFGPGGEGVDIAPHRDYSTQLKAHGTTEQAISLDTFKEHACLADLCALENESVMGKPPDESLIGRSVLNKRFNSGFYPLQSRCPSMDLFQDLVEQDLKKLNTKVPLCKKWNISLEERKALESLKAATDITIRQADKGGSVVVLNTTDYIAEAKRQLNDT</sequence>
<accession>A0A974DXD9</accession>
<evidence type="ECO:0000313" key="2">
    <source>
        <dbReference type="EMBL" id="OCT99728.1"/>
    </source>
</evidence>
<proteinExistence type="predicted"/>
<feature type="region of interest" description="Disordered" evidence="1">
    <location>
        <begin position="234"/>
        <end position="272"/>
    </location>
</feature>
<dbReference type="EMBL" id="CM004466">
    <property type="protein sequence ID" value="OCT99728.1"/>
    <property type="molecule type" value="Genomic_DNA"/>
</dbReference>
<name>A0A974DXD9_XENLA</name>
<gene>
    <name evidence="2" type="ORF">XELAEV_18005509mg</name>
</gene>
<evidence type="ECO:0000256" key="1">
    <source>
        <dbReference type="SAM" id="MobiDB-lite"/>
    </source>
</evidence>
<dbReference type="AlphaFoldDB" id="A0A974DXD9"/>
<organism evidence="2 3">
    <name type="scientific">Xenopus laevis</name>
    <name type="common">African clawed frog</name>
    <dbReference type="NCBI Taxonomy" id="8355"/>
    <lineage>
        <taxon>Eukaryota</taxon>
        <taxon>Metazoa</taxon>
        <taxon>Chordata</taxon>
        <taxon>Craniata</taxon>
        <taxon>Vertebrata</taxon>
        <taxon>Euteleostomi</taxon>
        <taxon>Amphibia</taxon>
        <taxon>Batrachia</taxon>
        <taxon>Anura</taxon>
        <taxon>Pipoidea</taxon>
        <taxon>Pipidae</taxon>
        <taxon>Xenopodinae</taxon>
        <taxon>Xenopus</taxon>
        <taxon>Xenopus</taxon>
    </lineage>
</organism>